<protein>
    <submittedName>
        <fullName evidence="1">Uncharacterized protein</fullName>
    </submittedName>
</protein>
<sequence>MKKKYAFLLMGSHYDPERHCAVFETGGQTTCICTVRSLDEARDKALALAADGVGAIELCGAFSEENAQALIELTRNQVAVGFCIHKREQDGLFSAFFSDSGDR</sequence>
<evidence type="ECO:0000313" key="2">
    <source>
        <dbReference type="Proteomes" id="UP000607645"/>
    </source>
</evidence>
<gene>
    <name evidence="1" type="ORF">H8S62_08305</name>
</gene>
<dbReference type="Proteomes" id="UP000607645">
    <property type="component" value="Unassembled WGS sequence"/>
</dbReference>
<organism evidence="1 2">
    <name type="scientific">Lawsonibacter faecis</name>
    <dbReference type="NCBI Taxonomy" id="2763052"/>
    <lineage>
        <taxon>Bacteria</taxon>
        <taxon>Bacillati</taxon>
        <taxon>Bacillota</taxon>
        <taxon>Clostridia</taxon>
        <taxon>Eubacteriales</taxon>
        <taxon>Oscillospiraceae</taxon>
        <taxon>Lawsonibacter</taxon>
    </lineage>
</organism>
<evidence type="ECO:0000313" key="1">
    <source>
        <dbReference type="EMBL" id="MBC5737016.1"/>
    </source>
</evidence>
<accession>A0A8J6MCM8</accession>
<dbReference type="Pfam" id="PF20116">
    <property type="entry name" value="DUF6506"/>
    <property type="match status" value="1"/>
</dbReference>
<keyword evidence="2" id="KW-1185">Reference proteome</keyword>
<comment type="caution">
    <text evidence="1">The sequence shown here is derived from an EMBL/GenBank/DDBJ whole genome shotgun (WGS) entry which is preliminary data.</text>
</comment>
<dbReference type="RefSeq" id="WP_186918996.1">
    <property type="nucleotide sequence ID" value="NZ_JACOPQ010000005.1"/>
</dbReference>
<reference evidence="1" key="1">
    <citation type="submission" date="2020-08" db="EMBL/GenBank/DDBJ databases">
        <title>Genome public.</title>
        <authorList>
            <person name="Liu C."/>
            <person name="Sun Q."/>
        </authorList>
    </citation>
    <scope>NUCLEOTIDE SEQUENCE</scope>
    <source>
        <strain evidence="1">NSJ-52</strain>
    </source>
</reference>
<dbReference type="InterPro" id="IPR045441">
    <property type="entry name" value="DUF6506"/>
</dbReference>
<dbReference type="AlphaFoldDB" id="A0A8J6MCM8"/>
<name>A0A8J6MCM8_9FIRM</name>
<proteinExistence type="predicted"/>
<dbReference type="EMBL" id="JACOPQ010000005">
    <property type="protein sequence ID" value="MBC5737016.1"/>
    <property type="molecule type" value="Genomic_DNA"/>
</dbReference>